<name>A0A0U2V8E6_9GAMM</name>
<dbReference type="PROSITE" id="PS51819">
    <property type="entry name" value="VOC"/>
    <property type="match status" value="1"/>
</dbReference>
<dbReference type="Proteomes" id="UP000065261">
    <property type="component" value="Chromosome I"/>
</dbReference>
<gene>
    <name evidence="2" type="primary">phnB</name>
    <name evidence="2" type="ORF">PTRA_a2942</name>
</gene>
<dbReference type="InterPro" id="IPR004360">
    <property type="entry name" value="Glyas_Fos-R_dOase_dom"/>
</dbReference>
<dbReference type="SUPFAM" id="SSF54593">
    <property type="entry name" value="Glyoxalase/Bleomycin resistance protein/Dihydroxybiphenyl dioxygenase"/>
    <property type="match status" value="1"/>
</dbReference>
<organism evidence="2">
    <name type="scientific">Pseudoalteromonas translucida KMM 520</name>
    <dbReference type="NCBI Taxonomy" id="1315283"/>
    <lineage>
        <taxon>Bacteria</taxon>
        <taxon>Pseudomonadati</taxon>
        <taxon>Pseudomonadota</taxon>
        <taxon>Gammaproteobacteria</taxon>
        <taxon>Alteromonadales</taxon>
        <taxon>Pseudoalteromonadaceae</taxon>
        <taxon>Pseudoalteromonas</taxon>
    </lineage>
</organism>
<dbReference type="CDD" id="cd07246">
    <property type="entry name" value="VOC_like"/>
    <property type="match status" value="1"/>
</dbReference>
<dbReference type="InterPro" id="IPR029068">
    <property type="entry name" value="Glyas_Bleomycin-R_OHBP_Dase"/>
</dbReference>
<dbReference type="Gene3D" id="3.30.720.120">
    <property type="match status" value="1"/>
</dbReference>
<proteinExistence type="predicted"/>
<dbReference type="PANTHER" id="PTHR34109:SF1">
    <property type="entry name" value="VOC DOMAIN-CONTAINING PROTEIN"/>
    <property type="match status" value="1"/>
</dbReference>
<evidence type="ECO:0000259" key="1">
    <source>
        <dbReference type="PROSITE" id="PS51819"/>
    </source>
</evidence>
<reference evidence="2 3" key="1">
    <citation type="submission" date="2015-03" db="EMBL/GenBank/DDBJ databases">
        <authorList>
            <person name="Murphy D."/>
        </authorList>
    </citation>
    <scope>NUCLEOTIDE SEQUENCE [LARGE SCALE GENOMIC DNA]</scope>
    <source>
        <strain evidence="2 3">KMM 520</strain>
    </source>
</reference>
<dbReference type="PATRIC" id="fig|1315283.4.peg.2566"/>
<dbReference type="RefSeq" id="WP_058374070.1">
    <property type="nucleotide sequence ID" value="NZ_CP011034.1"/>
</dbReference>
<sequence length="157" mass="17332">MAVSAIPKGYHSITPYLIINGAQQAIDFYCAAFDAQLVMQMPMPEGGIAHAEIKIGNSHIMISDMCPDAHFKSPAELGGTPVSIMLYVDDVDKIFAKTIALGAKEIRPVHDQFYGDRAGTLQDPFGHVWTIGTHKEDINEQELRKRMVDLMSKDQDA</sequence>
<dbReference type="OrthoDB" id="9795306at2"/>
<dbReference type="InterPro" id="IPR037523">
    <property type="entry name" value="VOC_core"/>
</dbReference>
<dbReference type="Gene3D" id="3.30.720.110">
    <property type="match status" value="1"/>
</dbReference>
<dbReference type="Pfam" id="PF00903">
    <property type="entry name" value="Glyoxalase"/>
    <property type="match status" value="1"/>
</dbReference>
<dbReference type="AlphaFoldDB" id="A0A0U2V8E6"/>
<dbReference type="PANTHER" id="PTHR34109">
    <property type="entry name" value="BNAUNNG04460D PROTEIN-RELATED"/>
    <property type="match status" value="1"/>
</dbReference>
<evidence type="ECO:0000313" key="3">
    <source>
        <dbReference type="Proteomes" id="UP000065261"/>
    </source>
</evidence>
<dbReference type="EMBL" id="CP011034">
    <property type="protein sequence ID" value="ALS33980.1"/>
    <property type="molecule type" value="Genomic_DNA"/>
</dbReference>
<accession>A0A0U2V8E6</accession>
<evidence type="ECO:0000313" key="2">
    <source>
        <dbReference type="EMBL" id="ALS33980.1"/>
    </source>
</evidence>
<dbReference type="KEGG" id="ptn:PTRA_a2942"/>
<feature type="domain" description="VOC" evidence="1">
    <location>
        <begin position="9"/>
        <end position="134"/>
    </location>
</feature>
<protein>
    <submittedName>
        <fullName evidence="2">PhnB protein</fullName>
    </submittedName>
</protein>